<dbReference type="GO" id="GO:0005524">
    <property type="term" value="F:ATP binding"/>
    <property type="evidence" value="ECO:0007669"/>
    <property type="project" value="UniProtKB-UniRule"/>
</dbReference>
<dbReference type="GO" id="GO:0006233">
    <property type="term" value="P:dTDP biosynthetic process"/>
    <property type="evidence" value="ECO:0007669"/>
    <property type="project" value="InterPro"/>
</dbReference>
<dbReference type="NCBIfam" id="TIGR00041">
    <property type="entry name" value="DTMP_kinase"/>
    <property type="match status" value="1"/>
</dbReference>
<keyword evidence="2 8" id="KW-0808">Transferase</keyword>
<comment type="function">
    <text evidence="8">Phosphorylation of dTMP to form dTDP in both de novo and salvage pathways of dTTP synthesis.</text>
</comment>
<evidence type="ECO:0000256" key="6">
    <source>
        <dbReference type="ARBA" id="ARBA00022840"/>
    </source>
</evidence>
<evidence type="ECO:0000256" key="2">
    <source>
        <dbReference type="ARBA" id="ARBA00022679"/>
    </source>
</evidence>
<dbReference type="HAMAP" id="MF_00165">
    <property type="entry name" value="Thymidylate_kinase"/>
    <property type="match status" value="1"/>
</dbReference>
<dbReference type="CDD" id="cd01672">
    <property type="entry name" value="TMPK"/>
    <property type="match status" value="1"/>
</dbReference>
<evidence type="ECO:0000259" key="9">
    <source>
        <dbReference type="Pfam" id="PF02223"/>
    </source>
</evidence>
<evidence type="ECO:0000256" key="8">
    <source>
        <dbReference type="HAMAP-Rule" id="MF_00165"/>
    </source>
</evidence>
<dbReference type="Gene3D" id="3.40.50.300">
    <property type="entry name" value="P-loop containing nucleotide triphosphate hydrolases"/>
    <property type="match status" value="1"/>
</dbReference>
<evidence type="ECO:0000313" key="11">
    <source>
        <dbReference type="Proteomes" id="UP000003288"/>
    </source>
</evidence>
<feature type="binding site" evidence="8">
    <location>
        <begin position="7"/>
        <end position="14"/>
    </location>
    <ligand>
        <name>ATP</name>
        <dbReference type="ChEBI" id="CHEBI:30616"/>
    </ligand>
</feature>
<comment type="similarity">
    <text evidence="1 8">Belongs to the thymidylate kinase family.</text>
</comment>
<dbReference type="GO" id="GO:0004798">
    <property type="term" value="F:dTMP kinase activity"/>
    <property type="evidence" value="ECO:0007669"/>
    <property type="project" value="UniProtKB-UniRule"/>
</dbReference>
<dbReference type="EMBL" id="ABCJ01000001">
    <property type="protein sequence ID" value="EDM24255.1"/>
    <property type="molecule type" value="Genomic_DNA"/>
</dbReference>
<comment type="caution">
    <text evidence="10">The sequence shown here is derived from an EMBL/GenBank/DDBJ whole genome shotgun (WGS) entry which is preliminary data.</text>
</comment>
<dbReference type="RefSeq" id="WP_007473011.1">
    <property type="nucleotide sequence ID" value="NZ_ABCJ01000001.1"/>
</dbReference>
<dbReference type="GO" id="GO:0006235">
    <property type="term" value="P:dTTP biosynthetic process"/>
    <property type="evidence" value="ECO:0007669"/>
    <property type="project" value="UniProtKB-UniRule"/>
</dbReference>
<keyword evidence="6 8" id="KW-0067">ATP-binding</keyword>
<comment type="catalytic activity">
    <reaction evidence="7 8">
        <text>dTMP + ATP = dTDP + ADP</text>
        <dbReference type="Rhea" id="RHEA:13517"/>
        <dbReference type="ChEBI" id="CHEBI:30616"/>
        <dbReference type="ChEBI" id="CHEBI:58369"/>
        <dbReference type="ChEBI" id="CHEBI:63528"/>
        <dbReference type="ChEBI" id="CHEBI:456216"/>
        <dbReference type="EC" id="2.7.4.9"/>
    </reaction>
</comment>
<name>A0AAI9AIP5_9BACT</name>
<feature type="domain" description="Thymidylate kinase-like" evidence="9">
    <location>
        <begin position="5"/>
        <end position="178"/>
    </location>
</feature>
<keyword evidence="3 8" id="KW-0545">Nucleotide biosynthesis</keyword>
<dbReference type="EC" id="2.7.4.9" evidence="8"/>
<dbReference type="InterPro" id="IPR039430">
    <property type="entry name" value="Thymidylate_kin-like_dom"/>
</dbReference>
<evidence type="ECO:0000313" key="10">
    <source>
        <dbReference type="EMBL" id="EDM24255.1"/>
    </source>
</evidence>
<keyword evidence="5 8" id="KW-0418">Kinase</keyword>
<dbReference type="InterPro" id="IPR027417">
    <property type="entry name" value="P-loop_NTPase"/>
</dbReference>
<reference evidence="10 11" key="1">
    <citation type="journal article" date="2011" name="Stand. Genomic Sci.">
        <title>Draft genome sequence of Caminibacter mediatlanticus strain TB-2, an epsilonproteobacterium isolated from a deep-sea hydrothermal vent.</title>
        <authorList>
            <person name="Giovannelli D."/>
            <person name="Ferriera S."/>
            <person name="Johnson J."/>
            <person name="Kravitz S."/>
            <person name="Perez-Rodriguez I."/>
            <person name="Ricci J."/>
            <person name="O'Brien C."/>
            <person name="Voordeckers J.W."/>
            <person name="Bini E."/>
            <person name="Vetriani C."/>
        </authorList>
    </citation>
    <scope>NUCLEOTIDE SEQUENCE [LARGE SCALE GENOMIC DNA]</scope>
    <source>
        <strain evidence="10 11">TB-2</strain>
    </source>
</reference>
<evidence type="ECO:0000256" key="4">
    <source>
        <dbReference type="ARBA" id="ARBA00022741"/>
    </source>
</evidence>
<keyword evidence="4 8" id="KW-0547">Nucleotide-binding</keyword>
<evidence type="ECO:0000256" key="7">
    <source>
        <dbReference type="ARBA" id="ARBA00048743"/>
    </source>
</evidence>
<evidence type="ECO:0000256" key="3">
    <source>
        <dbReference type="ARBA" id="ARBA00022727"/>
    </source>
</evidence>
<dbReference type="Proteomes" id="UP000003288">
    <property type="component" value="Unassembled WGS sequence"/>
</dbReference>
<dbReference type="InterPro" id="IPR018094">
    <property type="entry name" value="Thymidylate_kinase"/>
</dbReference>
<evidence type="ECO:0000256" key="1">
    <source>
        <dbReference type="ARBA" id="ARBA00009776"/>
    </source>
</evidence>
<organism evidence="10 11">
    <name type="scientific">Caminibacter mediatlanticus TB-2</name>
    <dbReference type="NCBI Taxonomy" id="391592"/>
    <lineage>
        <taxon>Bacteria</taxon>
        <taxon>Pseudomonadati</taxon>
        <taxon>Campylobacterota</taxon>
        <taxon>Epsilonproteobacteria</taxon>
        <taxon>Nautiliales</taxon>
        <taxon>Nautiliaceae</taxon>
        <taxon>Caminibacter</taxon>
    </lineage>
</organism>
<proteinExistence type="inferred from homology"/>
<evidence type="ECO:0000256" key="5">
    <source>
        <dbReference type="ARBA" id="ARBA00022777"/>
    </source>
</evidence>
<dbReference type="GO" id="GO:0006227">
    <property type="term" value="P:dUDP biosynthetic process"/>
    <property type="evidence" value="ECO:0007669"/>
    <property type="project" value="TreeGrafter"/>
</dbReference>
<gene>
    <name evidence="10" type="primary">tdk</name>
    <name evidence="8" type="synonym">tmk</name>
    <name evidence="10" type="ORF">CMTB2_02028</name>
</gene>
<dbReference type="GO" id="GO:0005829">
    <property type="term" value="C:cytosol"/>
    <property type="evidence" value="ECO:0007669"/>
    <property type="project" value="TreeGrafter"/>
</dbReference>
<dbReference type="PANTHER" id="PTHR10344:SF4">
    <property type="entry name" value="UMP-CMP KINASE 2, MITOCHONDRIAL"/>
    <property type="match status" value="1"/>
</dbReference>
<dbReference type="PANTHER" id="PTHR10344">
    <property type="entry name" value="THYMIDYLATE KINASE"/>
    <property type="match status" value="1"/>
</dbReference>
<accession>A0AAI9AIP5</accession>
<dbReference type="Pfam" id="PF02223">
    <property type="entry name" value="Thymidylate_kin"/>
    <property type="match status" value="1"/>
</dbReference>
<sequence length="193" mass="22275">MYIAIEGIDTAGKSTQIELLKKEFNAIFIKEPGFTSFGKKIREILLNEDISKKAELFLFLADRSETIEEVVKPNINKLIISDRSVISGIAYAMEFFDFDMLVNLNKFATDSIFPEFVIILKLEKKDLIYRLSQKEKDSIEKRGIEYLLKIQDNIIATCNRLEIPYLLLDASKNIEEINFRIKKAISGLIKRDN</sequence>
<dbReference type="AlphaFoldDB" id="A0AAI9AIP5"/>
<dbReference type="SUPFAM" id="SSF52540">
    <property type="entry name" value="P-loop containing nucleoside triphosphate hydrolases"/>
    <property type="match status" value="1"/>
</dbReference>
<protein>
    <recommendedName>
        <fullName evidence="8">Thymidylate kinase</fullName>
        <ecNumber evidence="8">2.7.4.9</ecNumber>
    </recommendedName>
    <alternativeName>
        <fullName evidence="8">dTMP kinase</fullName>
    </alternativeName>
</protein>